<proteinExistence type="predicted"/>
<protein>
    <submittedName>
        <fullName evidence="1">Protoglobin-domain-containing protein</fullName>
    </submittedName>
</protein>
<organism evidence="1 2">
    <name type="scientific">Chaetomium tenue</name>
    <dbReference type="NCBI Taxonomy" id="1854479"/>
    <lineage>
        <taxon>Eukaryota</taxon>
        <taxon>Fungi</taxon>
        <taxon>Dikarya</taxon>
        <taxon>Ascomycota</taxon>
        <taxon>Pezizomycotina</taxon>
        <taxon>Sordariomycetes</taxon>
        <taxon>Sordariomycetidae</taxon>
        <taxon>Sordariales</taxon>
        <taxon>Chaetomiaceae</taxon>
        <taxon>Chaetomium</taxon>
    </lineage>
</organism>
<sequence length="302" mass="32720">MSVPRTLPMQHIDRKALYTNLEARIHYLHSFLDFGTSDIEALRSGAKYIQALIPAVVNIVYRKLLQYDITAGAFQTRSTAFEGPMDSNPDEMSPQILHRKSFLRAYLKKLCSDPSQMKFWEYLDKVGMMHTGLGRAHPLHIEYIHISAALAVIQDILSEAILSHPRLALARKIAVVKALGKVIWIQNDLFAKWYVVDGEEFTDGVDYAALLEREGYLRGKRVLVREEEVGGGDGSVGVGEEQAGGGSACPGGGMGKQGDGVAPGVCPFTGVVAGAEELGEKVVSGVGGDGPPKNVEVIVNGE</sequence>
<keyword evidence="2" id="KW-1185">Reference proteome</keyword>
<dbReference type="EMBL" id="JAGIZQ010000005">
    <property type="protein sequence ID" value="KAH6628046.1"/>
    <property type="molecule type" value="Genomic_DNA"/>
</dbReference>
<dbReference type="Proteomes" id="UP000724584">
    <property type="component" value="Unassembled WGS sequence"/>
</dbReference>
<evidence type="ECO:0000313" key="1">
    <source>
        <dbReference type="EMBL" id="KAH6628046.1"/>
    </source>
</evidence>
<accession>A0ACB7P4A3</accession>
<reference evidence="1 2" key="1">
    <citation type="journal article" date="2021" name="Nat. Commun.">
        <title>Genetic determinants of endophytism in the Arabidopsis root mycobiome.</title>
        <authorList>
            <person name="Mesny F."/>
            <person name="Miyauchi S."/>
            <person name="Thiergart T."/>
            <person name="Pickel B."/>
            <person name="Atanasova L."/>
            <person name="Karlsson M."/>
            <person name="Huettel B."/>
            <person name="Barry K.W."/>
            <person name="Haridas S."/>
            <person name="Chen C."/>
            <person name="Bauer D."/>
            <person name="Andreopoulos W."/>
            <person name="Pangilinan J."/>
            <person name="LaButti K."/>
            <person name="Riley R."/>
            <person name="Lipzen A."/>
            <person name="Clum A."/>
            <person name="Drula E."/>
            <person name="Henrissat B."/>
            <person name="Kohler A."/>
            <person name="Grigoriev I.V."/>
            <person name="Martin F.M."/>
            <person name="Hacquard S."/>
        </authorList>
    </citation>
    <scope>NUCLEOTIDE SEQUENCE [LARGE SCALE GENOMIC DNA]</scope>
    <source>
        <strain evidence="1 2">MPI-SDFR-AT-0079</strain>
    </source>
</reference>
<gene>
    <name evidence="1" type="ORF">F5144DRAFT_515051</name>
</gene>
<evidence type="ECO:0000313" key="2">
    <source>
        <dbReference type="Proteomes" id="UP000724584"/>
    </source>
</evidence>
<comment type="caution">
    <text evidence="1">The sequence shown here is derived from an EMBL/GenBank/DDBJ whole genome shotgun (WGS) entry which is preliminary data.</text>
</comment>
<name>A0ACB7P4A3_9PEZI</name>